<protein>
    <submittedName>
        <fullName evidence="1">Uncharacterized protein</fullName>
    </submittedName>
</protein>
<proteinExistence type="predicted"/>
<organism evidence="1 2">
    <name type="scientific">Pseudomonas allii</name>
    <dbReference type="NCBI Taxonomy" id="2740531"/>
    <lineage>
        <taxon>Bacteria</taxon>
        <taxon>Pseudomonadati</taxon>
        <taxon>Pseudomonadota</taxon>
        <taxon>Gammaproteobacteria</taxon>
        <taxon>Pseudomonadales</taxon>
        <taxon>Pseudomonadaceae</taxon>
        <taxon>Pseudomonas</taxon>
    </lineage>
</organism>
<comment type="caution">
    <text evidence="1">The sequence shown here is derived from an EMBL/GenBank/DDBJ whole genome shotgun (WGS) entry which is preliminary data.</text>
</comment>
<dbReference type="Proteomes" id="UP001244872">
    <property type="component" value="Unassembled WGS sequence"/>
</dbReference>
<evidence type="ECO:0000313" key="1">
    <source>
        <dbReference type="EMBL" id="MDR9875092.1"/>
    </source>
</evidence>
<reference evidence="1" key="1">
    <citation type="submission" date="2023-07" db="EMBL/GenBank/DDBJ databases">
        <title>Bioagumentation of soil contaminated with hydrocarbons using Pseudomonas poae 7b strain.</title>
        <authorList>
            <person name="Kumor A."/>
        </authorList>
    </citation>
    <scope>NUCLEOTIDE SEQUENCE</scope>
    <source>
        <strain evidence="1">7b</strain>
    </source>
</reference>
<gene>
    <name evidence="1" type="ORF">RJC98_07860</name>
</gene>
<dbReference type="EMBL" id="JAVLRO010000003">
    <property type="protein sequence ID" value="MDR9875092.1"/>
    <property type="molecule type" value="Genomic_DNA"/>
</dbReference>
<name>A0ACC6L9N4_9PSED</name>
<accession>A0ACC6L9N4</accession>
<keyword evidence="2" id="KW-1185">Reference proteome</keyword>
<evidence type="ECO:0000313" key="2">
    <source>
        <dbReference type="Proteomes" id="UP001244872"/>
    </source>
</evidence>
<sequence>MDFLLRMDTPLLPQKRLNVAITKVMAGISATLGAMWALITYVFPDPSVFGFGFLNWKNLILVISVFLFLAAVSIGWQARRLPDAIKGTLSVILAVLLAGGFFILGSEYAKPTFEFAQSQKLMTENDGANLFGKRIELVDGVRFELLECEQIGQAPSCLLELTNTHVDREMRDLKQSTLFEKTGGSLDVEQLLVGQSKSDQWSAFALVRNVPTRVTMVFQPVRGKLESIPALKIRFRSLKGEDNVVKFSGVAVN</sequence>